<feature type="coiled-coil region" evidence="1">
    <location>
        <begin position="163"/>
        <end position="190"/>
    </location>
</feature>
<dbReference type="EMBL" id="ANIY01003011">
    <property type="protein sequence ID" value="ETP37612.1"/>
    <property type="molecule type" value="Genomic_DNA"/>
</dbReference>
<gene>
    <name evidence="3" type="ORF">F442_14580</name>
</gene>
<accession>W2YS04</accession>
<dbReference type="Proteomes" id="UP000018948">
    <property type="component" value="Unassembled WGS sequence"/>
</dbReference>
<reference evidence="3 4" key="1">
    <citation type="submission" date="2013-11" db="EMBL/GenBank/DDBJ databases">
        <title>The Genome Sequence of Phytophthora parasitica P10297.</title>
        <authorList>
            <consortium name="The Broad Institute Genomics Platform"/>
            <person name="Russ C."/>
            <person name="Tyler B."/>
            <person name="Panabieres F."/>
            <person name="Shan W."/>
            <person name="Tripathy S."/>
            <person name="Grunwald N."/>
            <person name="Machado M."/>
            <person name="Johnson C.S."/>
            <person name="Walker B."/>
            <person name="Young S.K."/>
            <person name="Zeng Q."/>
            <person name="Gargeya S."/>
            <person name="Fitzgerald M."/>
            <person name="Haas B."/>
            <person name="Abouelleil A."/>
            <person name="Allen A.W."/>
            <person name="Alvarado L."/>
            <person name="Arachchi H.M."/>
            <person name="Berlin A.M."/>
            <person name="Chapman S.B."/>
            <person name="Gainer-Dewar J."/>
            <person name="Goldberg J."/>
            <person name="Griggs A."/>
            <person name="Gujja S."/>
            <person name="Hansen M."/>
            <person name="Howarth C."/>
            <person name="Imamovic A."/>
            <person name="Ireland A."/>
            <person name="Larimer J."/>
            <person name="McCowan C."/>
            <person name="Murphy C."/>
            <person name="Pearson M."/>
            <person name="Poon T.W."/>
            <person name="Priest M."/>
            <person name="Roberts A."/>
            <person name="Saif S."/>
            <person name="Shea T."/>
            <person name="Sisk P."/>
            <person name="Sykes S."/>
            <person name="Wortman J."/>
            <person name="Nusbaum C."/>
            <person name="Birren B."/>
        </authorList>
    </citation>
    <scope>NUCLEOTIDE SEQUENCE [LARGE SCALE GENOMIC DNA]</scope>
    <source>
        <strain evidence="3 4">P10297</strain>
    </source>
</reference>
<sequence>MAFTYNNTSVPFDANQPLPLMDIHQFVGAFQYPIDQIYIDKFWDGINDHDQWIIVDYEMLHWLGYDNIRDIDNKMQYRSLLESRFNQPNDYDLISKADERVITDHHVKLALNTIIVKARVFKKTLMMIHTTRAETVRDCYLLLEEIKVDYLQYSHKAKEHNTYLTMQKTKADADQRIRDLEQQLEDVSITFNISDEPVERGEHVYILTNKRYYKQCMFKIGKSIDLKSRLVSYNTGAAIEEDDMFYVAKIATFDARGLEKNLHTALQNYHLRKEWFRIPYRHIETIINIVTRQQALLCNTINELINHGFDDIENVPLEQFNKQPVEVHLPEAIHSTDATKQVCNMCGKDPTAIKPVRTVAYEKGALLKLCAVKAIIPRMTSSKLLQLNEAFVSERRHICKYCKKLHHVGCCDKYKRLERSSCVYICNAKIVQK</sequence>
<dbReference type="OrthoDB" id="10514154at2759"/>
<comment type="caution">
    <text evidence="3">The sequence shown here is derived from an EMBL/GenBank/DDBJ whole genome shotgun (WGS) entry which is preliminary data.</text>
</comment>
<dbReference type="SMART" id="SM00974">
    <property type="entry name" value="T5orf172"/>
    <property type="match status" value="1"/>
</dbReference>
<evidence type="ECO:0000259" key="2">
    <source>
        <dbReference type="SMART" id="SM00974"/>
    </source>
</evidence>
<protein>
    <recommendedName>
        <fullName evidence="2">Bacteriophage T5 Orf172 DNA-binding domain-containing protein</fullName>
    </recommendedName>
</protein>
<dbReference type="InterPro" id="IPR018306">
    <property type="entry name" value="Phage_T5_Orf172_DNA-bd"/>
</dbReference>
<keyword evidence="1" id="KW-0175">Coiled coil</keyword>
<dbReference type="InterPro" id="IPR018879">
    <property type="entry name" value="MSV199_dom"/>
</dbReference>
<dbReference type="AlphaFoldDB" id="W2YS04"/>
<proteinExistence type="predicted"/>
<evidence type="ECO:0000313" key="4">
    <source>
        <dbReference type="Proteomes" id="UP000018948"/>
    </source>
</evidence>
<dbReference type="Pfam" id="PF10544">
    <property type="entry name" value="T5orf172"/>
    <property type="match status" value="1"/>
</dbReference>
<feature type="domain" description="Bacteriophage T5 Orf172 DNA-binding" evidence="2">
    <location>
        <begin position="212"/>
        <end position="290"/>
    </location>
</feature>
<name>W2YS04_PHYNI</name>
<dbReference type="Pfam" id="PF10553">
    <property type="entry name" value="MSV199"/>
    <property type="match status" value="1"/>
</dbReference>
<evidence type="ECO:0000313" key="3">
    <source>
        <dbReference type="EMBL" id="ETP37612.1"/>
    </source>
</evidence>
<organism evidence="3 4">
    <name type="scientific">Phytophthora nicotianae P10297</name>
    <dbReference type="NCBI Taxonomy" id="1317064"/>
    <lineage>
        <taxon>Eukaryota</taxon>
        <taxon>Sar</taxon>
        <taxon>Stramenopiles</taxon>
        <taxon>Oomycota</taxon>
        <taxon>Peronosporomycetes</taxon>
        <taxon>Peronosporales</taxon>
        <taxon>Peronosporaceae</taxon>
        <taxon>Phytophthora</taxon>
    </lineage>
</organism>
<evidence type="ECO:0000256" key="1">
    <source>
        <dbReference type="SAM" id="Coils"/>
    </source>
</evidence>